<dbReference type="EMBL" id="QUBG01000004">
    <property type="protein sequence ID" value="TPR43767.1"/>
    <property type="molecule type" value="Genomic_DNA"/>
</dbReference>
<evidence type="ECO:0000313" key="2">
    <source>
        <dbReference type="EMBL" id="TPR43767.1"/>
    </source>
</evidence>
<keyword evidence="1" id="KW-0472">Membrane</keyword>
<dbReference type="AlphaFoldDB" id="A0A9Q8MTP8"/>
<protein>
    <submittedName>
        <fullName evidence="2">Uncharacterized protein</fullName>
    </submittedName>
</protein>
<reference evidence="2" key="1">
    <citation type="submission" date="2018-08" db="EMBL/GenBank/DDBJ databases">
        <title>Comparative genomics of wild bee and flower associated Lactobacillus reveals potential adaptation to the bee host.</title>
        <authorList>
            <person name="Vuong H.Q."/>
            <person name="Mcfrederick Q.S."/>
        </authorList>
    </citation>
    <scope>NUCLEOTIDE SEQUENCE</scope>
    <source>
        <strain evidence="2">HV_63</strain>
    </source>
</reference>
<dbReference type="Proteomes" id="UP000784700">
    <property type="component" value="Unassembled WGS sequence"/>
</dbReference>
<name>A0A9Q8MTP8_9LACO</name>
<organism evidence="2 3">
    <name type="scientific">Apilactobacillus micheneri</name>
    <dbReference type="NCBI Taxonomy" id="1899430"/>
    <lineage>
        <taxon>Bacteria</taxon>
        <taxon>Bacillati</taxon>
        <taxon>Bacillota</taxon>
        <taxon>Bacilli</taxon>
        <taxon>Lactobacillales</taxon>
        <taxon>Lactobacillaceae</taxon>
        <taxon>Apilactobacillus</taxon>
    </lineage>
</organism>
<feature type="transmembrane region" description="Helical" evidence="1">
    <location>
        <begin position="12"/>
        <end position="36"/>
    </location>
</feature>
<keyword evidence="1" id="KW-0812">Transmembrane</keyword>
<accession>A0A9Q8MTP8</accession>
<comment type="caution">
    <text evidence="2">The sequence shown here is derived from an EMBL/GenBank/DDBJ whole genome shotgun (WGS) entry which is preliminary data.</text>
</comment>
<evidence type="ECO:0000256" key="1">
    <source>
        <dbReference type="SAM" id="Phobius"/>
    </source>
</evidence>
<gene>
    <name evidence="2" type="ORF">DY130_04870</name>
</gene>
<keyword evidence="1" id="KW-1133">Transmembrane helix</keyword>
<feature type="transmembrane region" description="Helical" evidence="1">
    <location>
        <begin position="42"/>
        <end position="62"/>
    </location>
</feature>
<sequence length="67" mass="7674">MGDRNAPADRSPIIFWSSMIFIVLLIAIFMLSGWFFTNIGMLIFFAMSFGFGMLMQCTTFNFENKEG</sequence>
<proteinExistence type="predicted"/>
<evidence type="ECO:0000313" key="3">
    <source>
        <dbReference type="Proteomes" id="UP000784700"/>
    </source>
</evidence>